<feature type="chain" id="PRO_5015113524" evidence="1">
    <location>
        <begin position="17"/>
        <end position="149"/>
    </location>
</feature>
<dbReference type="Proteomes" id="UP000241167">
    <property type="component" value="Unassembled WGS sequence"/>
</dbReference>
<gene>
    <name evidence="2" type="ORF">C7I55_08645</name>
</gene>
<organism evidence="2 3">
    <name type="scientific">Allosphingosinicella deserti</name>
    <dbReference type="NCBI Taxonomy" id="2116704"/>
    <lineage>
        <taxon>Bacteria</taxon>
        <taxon>Pseudomonadati</taxon>
        <taxon>Pseudomonadota</taxon>
        <taxon>Alphaproteobacteria</taxon>
        <taxon>Sphingomonadales</taxon>
        <taxon>Sphingomonadaceae</taxon>
        <taxon>Allosphingosinicella</taxon>
    </lineage>
</organism>
<sequence length="149" mass="14685">MLISTAALLSTGAAFAQNDMAPVIGAGDGAAPVMKTVAFTALGSYASDGDERLIEVQADADTDSDGAKDKGLLRVSCNGGDIVSGGFQAGATTAAISPKPKMVKAPAASALAAGKSFKVKWNLRDVTAASQTGAAVPLTVASGQPDICA</sequence>
<feature type="signal peptide" evidence="1">
    <location>
        <begin position="1"/>
        <end position="16"/>
    </location>
</feature>
<comment type="caution">
    <text evidence="2">The sequence shown here is derived from an EMBL/GenBank/DDBJ whole genome shotgun (WGS) entry which is preliminary data.</text>
</comment>
<evidence type="ECO:0000256" key="1">
    <source>
        <dbReference type="SAM" id="SignalP"/>
    </source>
</evidence>
<proteinExistence type="predicted"/>
<accession>A0A2P7QR13</accession>
<keyword evidence="1" id="KW-0732">Signal</keyword>
<keyword evidence="3" id="KW-1185">Reference proteome</keyword>
<reference evidence="2 3" key="1">
    <citation type="submission" date="2018-03" db="EMBL/GenBank/DDBJ databases">
        <title>The draft genome of Sphingosinicella sp. GL-C-18.</title>
        <authorList>
            <person name="Liu L."/>
            <person name="Li L."/>
            <person name="Liang L."/>
            <person name="Zhang X."/>
            <person name="Wang T."/>
        </authorList>
    </citation>
    <scope>NUCLEOTIDE SEQUENCE [LARGE SCALE GENOMIC DNA]</scope>
    <source>
        <strain evidence="2 3">GL-C-18</strain>
    </source>
</reference>
<protein>
    <submittedName>
        <fullName evidence="2">Uncharacterized protein</fullName>
    </submittedName>
</protein>
<evidence type="ECO:0000313" key="2">
    <source>
        <dbReference type="EMBL" id="PSJ40402.1"/>
    </source>
</evidence>
<name>A0A2P7QR13_9SPHN</name>
<evidence type="ECO:0000313" key="3">
    <source>
        <dbReference type="Proteomes" id="UP000241167"/>
    </source>
</evidence>
<dbReference type="EMBL" id="PXYI01000003">
    <property type="protein sequence ID" value="PSJ40402.1"/>
    <property type="molecule type" value="Genomic_DNA"/>
</dbReference>
<dbReference type="AlphaFoldDB" id="A0A2P7QR13"/>